<dbReference type="PRINTS" id="PR00080">
    <property type="entry name" value="SDRFAMILY"/>
</dbReference>
<sequence>MTAPPDPLAAFRLDGRTAVVTGASSGLGARFALVLAAAGADVAIGARRTTELEEVARSVRALGRRCVAVRTDVAQAEDCRALVEAARQELGGPDILVNNAGTGYAARAENDDPARAAGLLQTNLVGALQMCQAAGRAMIEGGRGGAVVNVASALGLTAGTVPQAAYSASKAGLLGLTRDLAQQWSGRHGIRVNALAPGYVETEMTAPLVASENALTRAVERIPMGRIGTVDELAGALLLLTSPAGSYITGSTLCVDGGWTMH</sequence>
<evidence type="ECO:0000313" key="3">
    <source>
        <dbReference type="EMBL" id="MBP2367776.1"/>
    </source>
</evidence>
<dbReference type="PANTHER" id="PTHR42760">
    <property type="entry name" value="SHORT-CHAIN DEHYDROGENASES/REDUCTASES FAMILY MEMBER"/>
    <property type="match status" value="1"/>
</dbReference>
<dbReference type="Proteomes" id="UP001519295">
    <property type="component" value="Unassembled WGS sequence"/>
</dbReference>
<dbReference type="InterPro" id="IPR020904">
    <property type="entry name" value="Sc_DH/Rdtase_CS"/>
</dbReference>
<dbReference type="InterPro" id="IPR036291">
    <property type="entry name" value="NAD(P)-bd_dom_sf"/>
</dbReference>
<dbReference type="PROSITE" id="PS00061">
    <property type="entry name" value="ADH_SHORT"/>
    <property type="match status" value="1"/>
</dbReference>
<dbReference type="EMBL" id="JAGINU010000001">
    <property type="protein sequence ID" value="MBP2367776.1"/>
    <property type="molecule type" value="Genomic_DNA"/>
</dbReference>
<dbReference type="Gene3D" id="3.40.50.720">
    <property type="entry name" value="NAD(P)-binding Rossmann-like Domain"/>
    <property type="match status" value="1"/>
</dbReference>
<evidence type="ECO:0000256" key="2">
    <source>
        <dbReference type="ARBA" id="ARBA00023002"/>
    </source>
</evidence>
<protein>
    <submittedName>
        <fullName evidence="3">NAD(P)-dependent dehydrogenase (Short-subunit alcohol dehydrogenase family)</fullName>
    </submittedName>
</protein>
<comment type="similarity">
    <text evidence="1">Belongs to the short-chain dehydrogenases/reductases (SDR) family.</text>
</comment>
<accession>A0ABS4VV41</accession>
<dbReference type="SUPFAM" id="SSF51735">
    <property type="entry name" value="NAD(P)-binding Rossmann-fold domains"/>
    <property type="match status" value="1"/>
</dbReference>
<evidence type="ECO:0000313" key="4">
    <source>
        <dbReference type="Proteomes" id="UP001519295"/>
    </source>
</evidence>
<proteinExistence type="inferred from homology"/>
<dbReference type="PRINTS" id="PR00081">
    <property type="entry name" value="GDHRDH"/>
</dbReference>
<comment type="caution">
    <text evidence="3">The sequence shown here is derived from an EMBL/GenBank/DDBJ whole genome shotgun (WGS) entry which is preliminary data.</text>
</comment>
<keyword evidence="2" id="KW-0560">Oxidoreductase</keyword>
<dbReference type="RefSeq" id="WP_210027946.1">
    <property type="nucleotide sequence ID" value="NZ_JAGINU010000001.1"/>
</dbReference>
<keyword evidence="4" id="KW-1185">Reference proteome</keyword>
<gene>
    <name evidence="3" type="ORF">JOF36_003472</name>
</gene>
<organism evidence="3 4">
    <name type="scientific">Pseudonocardia parietis</name>
    <dbReference type="NCBI Taxonomy" id="570936"/>
    <lineage>
        <taxon>Bacteria</taxon>
        <taxon>Bacillati</taxon>
        <taxon>Actinomycetota</taxon>
        <taxon>Actinomycetes</taxon>
        <taxon>Pseudonocardiales</taxon>
        <taxon>Pseudonocardiaceae</taxon>
        <taxon>Pseudonocardia</taxon>
    </lineage>
</organism>
<dbReference type="PANTHER" id="PTHR42760:SF133">
    <property type="entry name" value="3-OXOACYL-[ACYL-CARRIER-PROTEIN] REDUCTASE"/>
    <property type="match status" value="1"/>
</dbReference>
<name>A0ABS4VV41_9PSEU</name>
<dbReference type="InterPro" id="IPR002347">
    <property type="entry name" value="SDR_fam"/>
</dbReference>
<evidence type="ECO:0000256" key="1">
    <source>
        <dbReference type="ARBA" id="ARBA00006484"/>
    </source>
</evidence>
<dbReference type="Pfam" id="PF13561">
    <property type="entry name" value="adh_short_C2"/>
    <property type="match status" value="1"/>
</dbReference>
<reference evidence="3 4" key="1">
    <citation type="submission" date="2021-03" db="EMBL/GenBank/DDBJ databases">
        <title>Sequencing the genomes of 1000 actinobacteria strains.</title>
        <authorList>
            <person name="Klenk H.-P."/>
        </authorList>
    </citation>
    <scope>NUCLEOTIDE SEQUENCE [LARGE SCALE GENOMIC DNA]</scope>
    <source>
        <strain evidence="3 4">DSM 45256</strain>
    </source>
</reference>